<dbReference type="PANTHER" id="PTHR11633">
    <property type="entry name" value="PLATELET-DERIVED GROWTH FACTOR"/>
    <property type="match status" value="1"/>
</dbReference>
<dbReference type="PANTHER" id="PTHR11633:SF1">
    <property type="entry name" value="LD28763P"/>
    <property type="match status" value="1"/>
</dbReference>
<dbReference type="EMBL" id="OU896712">
    <property type="protein sequence ID" value="CAH1174190.1"/>
    <property type="molecule type" value="Genomic_DNA"/>
</dbReference>
<evidence type="ECO:0000256" key="5">
    <source>
        <dbReference type="SAM" id="MobiDB-lite"/>
    </source>
</evidence>
<evidence type="ECO:0000313" key="9">
    <source>
        <dbReference type="Proteomes" id="UP001153737"/>
    </source>
</evidence>
<evidence type="ECO:0000256" key="1">
    <source>
        <dbReference type="ARBA" id="ARBA00006686"/>
    </source>
</evidence>
<keyword evidence="2 4" id="KW-0339">Growth factor</keyword>
<dbReference type="GO" id="GO:0016020">
    <property type="term" value="C:membrane"/>
    <property type="evidence" value="ECO:0007669"/>
    <property type="project" value="InterPro"/>
</dbReference>
<dbReference type="PROSITE" id="PS50278">
    <property type="entry name" value="PDGF_2"/>
    <property type="match status" value="1"/>
</dbReference>
<dbReference type="SUPFAM" id="SSF57501">
    <property type="entry name" value="Cystine-knot cytokines"/>
    <property type="match status" value="1"/>
</dbReference>
<evidence type="ECO:0000313" key="8">
    <source>
        <dbReference type="EMBL" id="CAH1174190.1"/>
    </source>
</evidence>
<dbReference type="SMART" id="SM00141">
    <property type="entry name" value="PDGF"/>
    <property type="match status" value="1"/>
</dbReference>
<dbReference type="Pfam" id="PF00341">
    <property type="entry name" value="PDGF"/>
    <property type="match status" value="1"/>
</dbReference>
<keyword evidence="9" id="KW-1185">Reference proteome</keyword>
<dbReference type="GO" id="GO:0051781">
    <property type="term" value="P:positive regulation of cell division"/>
    <property type="evidence" value="ECO:0007669"/>
    <property type="project" value="UniProtKB-KW"/>
</dbReference>
<dbReference type="AlphaFoldDB" id="A0A9P0DSN3"/>
<feature type="signal peptide" evidence="6">
    <location>
        <begin position="1"/>
        <end position="21"/>
    </location>
</feature>
<name>A0A9P0DSN3_PHACE</name>
<dbReference type="Gene3D" id="2.10.90.10">
    <property type="entry name" value="Cystine-knot cytokines"/>
    <property type="match status" value="1"/>
</dbReference>
<proteinExistence type="inferred from homology"/>
<dbReference type="GO" id="GO:0008083">
    <property type="term" value="F:growth factor activity"/>
    <property type="evidence" value="ECO:0007669"/>
    <property type="project" value="UniProtKB-KW"/>
</dbReference>
<organism evidence="8 9">
    <name type="scientific">Phaedon cochleariae</name>
    <name type="common">Mustard beetle</name>
    <dbReference type="NCBI Taxonomy" id="80249"/>
    <lineage>
        <taxon>Eukaryota</taxon>
        <taxon>Metazoa</taxon>
        <taxon>Ecdysozoa</taxon>
        <taxon>Arthropoda</taxon>
        <taxon>Hexapoda</taxon>
        <taxon>Insecta</taxon>
        <taxon>Pterygota</taxon>
        <taxon>Neoptera</taxon>
        <taxon>Endopterygota</taxon>
        <taxon>Coleoptera</taxon>
        <taxon>Polyphaga</taxon>
        <taxon>Cucujiformia</taxon>
        <taxon>Chrysomeloidea</taxon>
        <taxon>Chrysomelidae</taxon>
        <taxon>Chrysomelinae</taxon>
        <taxon>Chrysomelini</taxon>
        <taxon>Phaedon</taxon>
    </lineage>
</organism>
<accession>A0A9P0DSN3</accession>
<feature type="chain" id="PRO_5040423823" description="Platelet-derived growth factor (PDGF) family profile domain-containing protein" evidence="6">
    <location>
        <begin position="22"/>
        <end position="363"/>
    </location>
</feature>
<evidence type="ECO:0000256" key="4">
    <source>
        <dbReference type="RuleBase" id="RU003818"/>
    </source>
</evidence>
<dbReference type="GO" id="GO:0070851">
    <property type="term" value="F:growth factor receptor binding"/>
    <property type="evidence" value="ECO:0007669"/>
    <property type="project" value="TreeGrafter"/>
</dbReference>
<comment type="similarity">
    <text evidence="1 4">Belongs to the PDGF/VEGF growth factor family.</text>
</comment>
<reference evidence="8" key="2">
    <citation type="submission" date="2022-10" db="EMBL/GenBank/DDBJ databases">
        <authorList>
            <consortium name="ENA_rothamsted_submissions"/>
            <consortium name="culmorum"/>
            <person name="King R."/>
        </authorList>
    </citation>
    <scope>NUCLEOTIDE SEQUENCE</scope>
</reference>
<dbReference type="Proteomes" id="UP001153737">
    <property type="component" value="Chromosome 6"/>
</dbReference>
<dbReference type="InterPro" id="IPR029034">
    <property type="entry name" value="Cystine-knot_cytokine"/>
</dbReference>
<keyword evidence="3" id="KW-0497">Mitogen</keyword>
<evidence type="ECO:0000256" key="6">
    <source>
        <dbReference type="SAM" id="SignalP"/>
    </source>
</evidence>
<protein>
    <recommendedName>
        <fullName evidence="7">Platelet-derived growth factor (PDGF) family profile domain-containing protein</fullName>
    </recommendedName>
</protein>
<dbReference type="GO" id="GO:0008284">
    <property type="term" value="P:positive regulation of cell population proliferation"/>
    <property type="evidence" value="ECO:0007669"/>
    <property type="project" value="TreeGrafter"/>
</dbReference>
<evidence type="ECO:0000256" key="3">
    <source>
        <dbReference type="ARBA" id="ARBA00023246"/>
    </source>
</evidence>
<dbReference type="InterPro" id="IPR000072">
    <property type="entry name" value="PDGF/VEGF_dom"/>
</dbReference>
<keyword evidence="6" id="KW-0732">Signal</keyword>
<sequence length="363" mass="41155">MVIWASLVLALTSLVVVVVKSDIVNDNTATKDDDRSKIVYPNDFLLHHHHHPLDSSIVHSHNHNHRSFPPGFQHDPYFHRTHGDFPPDFPHQHNEVLKNNGQGDVSRNGPKGKGSFDNASLTIPLDFIKNISQYSVNDLLLNFVEGDVDIEEPLINSRIGDVEGTARSKYTDSASIPMKAGCIPEYRTIKLINNDDPSVLYIPQCTRVEQCGGCCSHSLLSCQPIEKETIAYQVMKTQYTGSKKLKFLGKEVILVEKHTKCKCDCIVKEENCNKYQEYRPAECRCTCKNVDEEEKCYRNPGKKLWNPDLCTCQCRDVIQCTTGYYFDQNECKCSPAPMKRRLATYEIKVYDTGAVPSTYQEGN</sequence>
<dbReference type="OrthoDB" id="8878063at2759"/>
<gene>
    <name evidence="8" type="ORF">PHAECO_LOCUS10359</name>
</gene>
<reference evidence="8" key="1">
    <citation type="submission" date="2022-01" db="EMBL/GenBank/DDBJ databases">
        <authorList>
            <person name="King R."/>
        </authorList>
    </citation>
    <scope>NUCLEOTIDE SEQUENCE</scope>
</reference>
<feature type="domain" description="Platelet-derived growth factor (PDGF) family profile" evidence="7">
    <location>
        <begin position="195"/>
        <end position="268"/>
    </location>
</feature>
<evidence type="ECO:0000259" key="7">
    <source>
        <dbReference type="PROSITE" id="PS50278"/>
    </source>
</evidence>
<dbReference type="GO" id="GO:0005615">
    <property type="term" value="C:extracellular space"/>
    <property type="evidence" value="ECO:0007669"/>
    <property type="project" value="TreeGrafter"/>
</dbReference>
<evidence type="ECO:0000256" key="2">
    <source>
        <dbReference type="ARBA" id="ARBA00023030"/>
    </source>
</evidence>
<feature type="region of interest" description="Disordered" evidence="5">
    <location>
        <begin position="90"/>
        <end position="113"/>
    </location>
</feature>